<gene>
    <name evidence="1" type="ORF">CBI38_23110</name>
</gene>
<proteinExistence type="predicted"/>
<protein>
    <submittedName>
        <fullName evidence="1">Uncharacterized protein</fullName>
    </submittedName>
</protein>
<evidence type="ECO:0000313" key="2">
    <source>
        <dbReference type="Proteomes" id="UP000245711"/>
    </source>
</evidence>
<dbReference type="RefSeq" id="WP_109332582.1">
    <property type="nucleotide sequence ID" value="NZ_CP021354.1"/>
</dbReference>
<dbReference type="AlphaFoldDB" id="A0A2S2BZE6"/>
<sequence length="68" mass="6559">MNERRSSGAARAALTAAAKAVVIGTAAAAVAMGVGAAMMGHATSFATDVQPAPNTAVQPSEVTVAGTF</sequence>
<accession>A0A2S2BZE6</accession>
<evidence type="ECO:0000313" key="1">
    <source>
        <dbReference type="EMBL" id="AWK74015.1"/>
    </source>
</evidence>
<dbReference type="KEGG" id="roz:CBI38_23110"/>
<dbReference type="Proteomes" id="UP000245711">
    <property type="component" value="Chromosome"/>
</dbReference>
<dbReference type="EMBL" id="CP021354">
    <property type="protein sequence ID" value="AWK74015.1"/>
    <property type="molecule type" value="Genomic_DNA"/>
</dbReference>
<organism evidence="1 2">
    <name type="scientific">Rhodococcus oxybenzonivorans</name>
    <dbReference type="NCBI Taxonomy" id="1990687"/>
    <lineage>
        <taxon>Bacteria</taxon>
        <taxon>Bacillati</taxon>
        <taxon>Actinomycetota</taxon>
        <taxon>Actinomycetes</taxon>
        <taxon>Mycobacteriales</taxon>
        <taxon>Nocardiaceae</taxon>
        <taxon>Rhodococcus</taxon>
    </lineage>
</organism>
<name>A0A2S2BZE6_9NOCA</name>
<reference evidence="1 2" key="1">
    <citation type="submission" date="2017-05" db="EMBL/GenBank/DDBJ databases">
        <title>Isolation of Rhodococcus sp. S2-17 biodegrading of BP-3.</title>
        <authorList>
            <person name="Lee Y."/>
            <person name="Kim K.H."/>
            <person name="Chun B.H."/>
            <person name="Jung H.S."/>
            <person name="Jeon C.O."/>
        </authorList>
    </citation>
    <scope>NUCLEOTIDE SEQUENCE [LARGE SCALE GENOMIC DNA]</scope>
    <source>
        <strain evidence="1 2">S2-17</strain>
    </source>
</reference>
<keyword evidence="2" id="KW-1185">Reference proteome</keyword>